<reference evidence="2" key="1">
    <citation type="submission" date="2024-02" db="UniProtKB">
        <authorList>
            <consortium name="WormBaseParasite"/>
        </authorList>
    </citation>
    <scope>IDENTIFICATION</scope>
</reference>
<dbReference type="WBParaSite" id="MBELARI_LOCUS7034">
    <property type="protein sequence ID" value="MBELARI_LOCUS7034"/>
    <property type="gene ID" value="MBELARI_LOCUS7034"/>
</dbReference>
<sequence length="105" mass="11895">MDLTGLHTIEAMCRRSDLKVKGQLMQRCPQFFEKVTLLEKMLERVNNSTNTSLKQDIQRHGILEKLNSLATLLTTKHHHTWTPVQIVGDVYLQAPGGITIISISL</sequence>
<protein>
    <submittedName>
        <fullName evidence="2">Uncharacterized protein</fullName>
    </submittedName>
</protein>
<evidence type="ECO:0000313" key="2">
    <source>
        <dbReference type="WBParaSite" id="MBELARI_LOCUS7034"/>
    </source>
</evidence>
<proteinExistence type="predicted"/>
<organism evidence="1 2">
    <name type="scientific">Mesorhabditis belari</name>
    <dbReference type="NCBI Taxonomy" id="2138241"/>
    <lineage>
        <taxon>Eukaryota</taxon>
        <taxon>Metazoa</taxon>
        <taxon>Ecdysozoa</taxon>
        <taxon>Nematoda</taxon>
        <taxon>Chromadorea</taxon>
        <taxon>Rhabditida</taxon>
        <taxon>Rhabditina</taxon>
        <taxon>Rhabditomorpha</taxon>
        <taxon>Rhabditoidea</taxon>
        <taxon>Rhabditidae</taxon>
        <taxon>Mesorhabditinae</taxon>
        <taxon>Mesorhabditis</taxon>
    </lineage>
</organism>
<accession>A0AAF3JAM7</accession>
<keyword evidence="1" id="KW-1185">Reference proteome</keyword>
<name>A0AAF3JAM7_9BILA</name>
<dbReference type="Proteomes" id="UP000887575">
    <property type="component" value="Unassembled WGS sequence"/>
</dbReference>
<evidence type="ECO:0000313" key="1">
    <source>
        <dbReference type="Proteomes" id="UP000887575"/>
    </source>
</evidence>
<dbReference type="AlphaFoldDB" id="A0AAF3JAM7"/>